<feature type="transmembrane region" description="Helical" evidence="2">
    <location>
        <begin position="721"/>
        <end position="743"/>
    </location>
</feature>
<evidence type="ECO:0000256" key="1">
    <source>
        <dbReference type="SAM" id="MobiDB-lite"/>
    </source>
</evidence>
<evidence type="ECO:0008006" key="6">
    <source>
        <dbReference type="Google" id="ProtNLM"/>
    </source>
</evidence>
<keyword evidence="2" id="KW-1133">Transmembrane helix</keyword>
<feature type="signal peptide" evidence="3">
    <location>
        <begin position="1"/>
        <end position="29"/>
    </location>
</feature>
<keyword evidence="2" id="KW-0812">Transmembrane</keyword>
<dbReference type="PANTHER" id="PTHR34677:SF1">
    <property type="entry name" value="TRANSMEMBRANE PROTEIN"/>
    <property type="match status" value="1"/>
</dbReference>
<feature type="compositionally biased region" description="Basic and acidic residues" evidence="1">
    <location>
        <begin position="1085"/>
        <end position="1094"/>
    </location>
</feature>
<dbReference type="AlphaFoldDB" id="A0A835F336"/>
<feature type="region of interest" description="Disordered" evidence="1">
    <location>
        <begin position="1042"/>
        <end position="1140"/>
    </location>
</feature>
<keyword evidence="5" id="KW-1185">Reference proteome</keyword>
<organism evidence="4 5">
    <name type="scientific">Digitaria exilis</name>
    <dbReference type="NCBI Taxonomy" id="1010633"/>
    <lineage>
        <taxon>Eukaryota</taxon>
        <taxon>Viridiplantae</taxon>
        <taxon>Streptophyta</taxon>
        <taxon>Embryophyta</taxon>
        <taxon>Tracheophyta</taxon>
        <taxon>Spermatophyta</taxon>
        <taxon>Magnoliopsida</taxon>
        <taxon>Liliopsida</taxon>
        <taxon>Poales</taxon>
        <taxon>Poaceae</taxon>
        <taxon>PACMAD clade</taxon>
        <taxon>Panicoideae</taxon>
        <taxon>Panicodae</taxon>
        <taxon>Paniceae</taxon>
        <taxon>Anthephorinae</taxon>
        <taxon>Digitaria</taxon>
    </lineage>
</organism>
<accession>A0A835F336</accession>
<feature type="chain" id="PRO_5032891334" description="Bacterial Ig-like domain-containing protein" evidence="3">
    <location>
        <begin position="30"/>
        <end position="1140"/>
    </location>
</feature>
<evidence type="ECO:0000256" key="2">
    <source>
        <dbReference type="SAM" id="Phobius"/>
    </source>
</evidence>
<feature type="transmembrane region" description="Helical" evidence="2">
    <location>
        <begin position="679"/>
        <end position="700"/>
    </location>
</feature>
<dbReference type="PANTHER" id="PTHR34677">
    <property type="match status" value="1"/>
</dbReference>
<dbReference type="Proteomes" id="UP000636709">
    <property type="component" value="Unassembled WGS sequence"/>
</dbReference>
<gene>
    <name evidence="4" type="ORF">HU200_019393</name>
</gene>
<evidence type="ECO:0000256" key="3">
    <source>
        <dbReference type="SAM" id="SignalP"/>
    </source>
</evidence>
<comment type="caution">
    <text evidence="4">The sequence shown here is derived from an EMBL/GenBank/DDBJ whole genome shotgun (WGS) entry which is preliminary data.</text>
</comment>
<reference evidence="4" key="1">
    <citation type="submission" date="2020-07" db="EMBL/GenBank/DDBJ databases">
        <title>Genome sequence and genetic diversity analysis of an under-domesticated orphan crop, white fonio (Digitaria exilis).</title>
        <authorList>
            <person name="Bennetzen J.L."/>
            <person name="Chen S."/>
            <person name="Ma X."/>
            <person name="Wang X."/>
            <person name="Yssel A.E.J."/>
            <person name="Chaluvadi S.R."/>
            <person name="Johnson M."/>
            <person name="Gangashetty P."/>
            <person name="Hamidou F."/>
            <person name="Sanogo M.D."/>
            <person name="Zwaenepoel A."/>
            <person name="Wallace J."/>
            <person name="Van De Peer Y."/>
            <person name="Van Deynze A."/>
        </authorList>
    </citation>
    <scope>NUCLEOTIDE SEQUENCE</scope>
    <source>
        <tissue evidence="4">Leaves</tissue>
    </source>
</reference>
<name>A0A835F336_9POAL</name>
<protein>
    <recommendedName>
        <fullName evidence="6">Bacterial Ig-like domain-containing protein</fullName>
    </recommendedName>
</protein>
<feature type="transmembrane region" description="Helical" evidence="2">
    <location>
        <begin position="749"/>
        <end position="774"/>
    </location>
</feature>
<keyword evidence="3" id="KW-0732">Signal</keyword>
<keyword evidence="2" id="KW-0472">Membrane</keyword>
<proteinExistence type="predicted"/>
<sequence length="1140" mass="120757">MVWKSWGARAQLLPAIALLLLAAAPLCSGAGDVAVSFAAAPRRVSGSPSAAFAFRTTLLTTGAGGPCGDCTVTCQLDGGRASACGGNNGTETTVRYAGLADGSHTLAVCASRRGSGGDQSPTCATYAWDVDTVPPTASVTAGPAFTSAPNVSALVSFSEPCLGGGGFVCNDTYCNLIVYGPGRVEPSTLHELRPGLLYSVAVSISPDTQYGRVILFMGKCFCTDAAGHPFTRTLNSTFTLHFDRREDSMSIAATVPEKMLEIQGVTRLVQATNDEKDLRIYLTFAQPVLNSSSEILKALTATDAVLTPTNRSTLGNRRFGYVVNKISDNAIVTLTCDTSSIISRQGTPVKSAEPFTFLYDTKRPSVKLSTSTWRTSSREIPVLIKFAKPVFNFSSSAVQVYGGNVLSFHEASKSIYTLRIQAAEKLVSVQVSENAAQDVTGNPSLASDSLQVRHYSVPVSSSSVAGITTIIFVATAVVSTLLTVSTSSLLASGAIPRPSSYMISEPSRNLLRMACHIQIFALSRWLSVNLPIEYYEFAKGIEWTIPYMRLPWEGPGADPFLGYSTMPAIALSELLDRTAVGATDISYPRAQGQPVMPATIPSDPVFPTELPGDGSPVMPMQTPGGVPPPVMPMQVPLDGTPLTAMEYRSFFENPDMKPEAQIIMKLQDLDGWKYFVRNMFWLGVIGGGLILLHFFTLLYFKLRYRGMEGRHGLGALVLPRLEIMLAILAAPCVAQAAAAAISGGAAGGLAAGVALTGVLTALLVGLLLFLSLGITMGKLLQYKEVVHQEERRREHHWCQELVRRTLGSGERGQWTWKHPRRGAASLAMLAPLFEDLLGPPPRYTPIGAGGKRGAAAGAGGGEGIIASDNEEAEAPLIEKVSSVLRVYYTPLESVKRVAVGLVAGAHVASSSSSSPSRAHAAAVLSIASLQLVFVALSKPFVRRRVQLVETLSVASEVLVLAACVVLTGDGEARGVGVAMLGAFAVGFAAQACSEWEALLRQVRQLSADRSSLLDGAKTACLGLLLLVLPSSVLGDRVAVNHRHHRQDPPPPDGGDGARESVSASTPDEGGKGESEGSRGSSNERWWLRQLREMAKASFSKEAGGGAGGEQASTSGTKARSGEWKSKSRGLYNDLEAISNR</sequence>
<evidence type="ECO:0000313" key="5">
    <source>
        <dbReference type="Proteomes" id="UP000636709"/>
    </source>
</evidence>
<dbReference type="EMBL" id="JACEFO010001646">
    <property type="protein sequence ID" value="KAF8726910.1"/>
    <property type="molecule type" value="Genomic_DNA"/>
</dbReference>
<dbReference type="OrthoDB" id="617191at2759"/>
<evidence type="ECO:0000313" key="4">
    <source>
        <dbReference type="EMBL" id="KAF8726910.1"/>
    </source>
</evidence>